<evidence type="ECO:0000313" key="1">
    <source>
        <dbReference type="EMBL" id="PCK81308.1"/>
    </source>
</evidence>
<reference evidence="1 2" key="1">
    <citation type="submission" date="2017-09" db="EMBL/GenBank/DDBJ databases">
        <title>Comparative genomics of rhizobia isolated from Phaseolus vulgaris in China.</title>
        <authorList>
            <person name="Tong W."/>
        </authorList>
    </citation>
    <scope>NUCLEOTIDE SEQUENCE [LARGE SCALE GENOMIC DNA]</scope>
    <source>
        <strain evidence="1 2">L101</strain>
    </source>
</reference>
<dbReference type="EMBL" id="NXDM01000007">
    <property type="protein sequence ID" value="PCK81308.1"/>
    <property type="molecule type" value="Genomic_DNA"/>
</dbReference>
<comment type="caution">
    <text evidence="1">The sequence shown here is derived from an EMBL/GenBank/DDBJ whole genome shotgun (WGS) entry which is preliminary data.</text>
</comment>
<proteinExistence type="predicted"/>
<keyword evidence="2" id="KW-1185">Reference proteome</keyword>
<accession>A0A2A5KW76</accession>
<evidence type="ECO:0000313" key="2">
    <source>
        <dbReference type="Proteomes" id="UP000218807"/>
    </source>
</evidence>
<name>A0A2A5KW76_9HYPH</name>
<dbReference type="AlphaFoldDB" id="A0A2A5KW76"/>
<organism evidence="1 2">
    <name type="scientific">Rhizobium sophoriradicis</name>
    <dbReference type="NCBI Taxonomy" id="1535245"/>
    <lineage>
        <taxon>Bacteria</taxon>
        <taxon>Pseudomonadati</taxon>
        <taxon>Pseudomonadota</taxon>
        <taxon>Alphaproteobacteria</taxon>
        <taxon>Hyphomicrobiales</taxon>
        <taxon>Rhizobiaceae</taxon>
        <taxon>Rhizobium/Agrobacterium group</taxon>
        <taxon>Rhizobium</taxon>
    </lineage>
</organism>
<sequence length="82" mass="8572">MDPRVKPWDDGGDVVPGDIGSTAAIERRQKQRLKIAPAVRLATKPTPHSVIPGLDPGIHSLALGSLISLQMDAVALNAMPAA</sequence>
<protein>
    <submittedName>
        <fullName evidence="1">Uncharacterized protein</fullName>
    </submittedName>
</protein>
<dbReference type="Proteomes" id="UP000218807">
    <property type="component" value="Unassembled WGS sequence"/>
</dbReference>
<gene>
    <name evidence="1" type="ORF">CPT34_08740</name>
</gene>